<proteinExistence type="inferred from homology"/>
<evidence type="ECO:0000256" key="1">
    <source>
        <dbReference type="ARBA" id="ARBA00007768"/>
    </source>
</evidence>
<dbReference type="GO" id="GO:0005507">
    <property type="term" value="F:copper ion binding"/>
    <property type="evidence" value="ECO:0007669"/>
    <property type="project" value="TreeGrafter"/>
</dbReference>
<dbReference type="InterPro" id="IPR005627">
    <property type="entry name" value="CutC-like"/>
</dbReference>
<gene>
    <name evidence="3" type="ORF">SLS53_009013</name>
</gene>
<dbReference type="Gene3D" id="3.20.20.380">
    <property type="entry name" value="Copper homeostasis (CutC) domain"/>
    <property type="match status" value="1"/>
</dbReference>
<evidence type="ECO:0000256" key="2">
    <source>
        <dbReference type="ARBA" id="ARBA00019014"/>
    </source>
</evidence>
<accession>A0AAN9YBG7</accession>
<comment type="similarity">
    <text evidence="1">Belongs to the CutC family.</text>
</comment>
<evidence type="ECO:0000313" key="3">
    <source>
        <dbReference type="EMBL" id="KAK7730394.1"/>
    </source>
</evidence>
<dbReference type="EMBL" id="JAJSPL020000062">
    <property type="protein sequence ID" value="KAK7730394.1"/>
    <property type="molecule type" value="Genomic_DNA"/>
</dbReference>
<dbReference type="PANTHER" id="PTHR12598">
    <property type="entry name" value="COPPER HOMEOSTASIS PROTEIN CUTC"/>
    <property type="match status" value="1"/>
</dbReference>
<dbReference type="Proteomes" id="UP001320245">
    <property type="component" value="Unassembled WGS sequence"/>
</dbReference>
<dbReference type="SUPFAM" id="SSF110395">
    <property type="entry name" value="CutC-like"/>
    <property type="match status" value="1"/>
</dbReference>
<evidence type="ECO:0000313" key="4">
    <source>
        <dbReference type="Proteomes" id="UP001320245"/>
    </source>
</evidence>
<protein>
    <recommendedName>
        <fullName evidence="2">Copper homeostasis protein cutC homolog</fullName>
    </recommendedName>
</protein>
<dbReference type="PANTHER" id="PTHR12598:SF0">
    <property type="entry name" value="COPPER HOMEOSTASIS PROTEIN CUTC HOMOLOG"/>
    <property type="match status" value="1"/>
</dbReference>
<organism evidence="3 4">
    <name type="scientific">Cytospora paraplurivora</name>
    <dbReference type="NCBI Taxonomy" id="2898453"/>
    <lineage>
        <taxon>Eukaryota</taxon>
        <taxon>Fungi</taxon>
        <taxon>Dikarya</taxon>
        <taxon>Ascomycota</taxon>
        <taxon>Pezizomycotina</taxon>
        <taxon>Sordariomycetes</taxon>
        <taxon>Sordariomycetidae</taxon>
        <taxon>Diaporthales</taxon>
        <taxon>Cytosporaceae</taxon>
        <taxon>Cytospora</taxon>
    </lineage>
</organism>
<dbReference type="Pfam" id="PF03932">
    <property type="entry name" value="CutC"/>
    <property type="match status" value="2"/>
</dbReference>
<sequence length="288" mass="29408">MTGLEVPIFSPASARAALSRGATRLEINRAGSYPQGGLTPAECEVEPLSDSPVPLRIMIRPRGPPAGGEPDFVYSDPELAEMRDAVLRFKGSGQLRPERGDGFVFGALREVQPPAAAGAGGRRRARVAVHVGANRELVRLARPFACVFHRAFDDVLGSSSSEGRVGGGDAGPSAVVVVEDALQAVADCGFDGILTSGGPGSAVDNIEALSRVLQLAGRPGGAGLEIIVGGGVRSSNVGLLRGGLLGASASGGSSRIWFHSSCLTARSGADVDEEEVDKIVSALSGTSV</sequence>
<comment type="caution">
    <text evidence="3">The sequence shown here is derived from an EMBL/GenBank/DDBJ whole genome shotgun (WGS) entry which is preliminary data.</text>
</comment>
<dbReference type="AlphaFoldDB" id="A0AAN9YBG7"/>
<dbReference type="InterPro" id="IPR036822">
    <property type="entry name" value="CutC-like_dom_sf"/>
</dbReference>
<keyword evidence="4" id="KW-1185">Reference proteome</keyword>
<name>A0AAN9YBG7_9PEZI</name>
<reference evidence="3 4" key="1">
    <citation type="journal article" date="2023" name="PLoS ONE">
        <title>Cytospora paraplurivora sp. nov. isolated from orchards with fruit tree decline syndrome in Ontario, Canada.</title>
        <authorList>
            <person name="Ilyukhin E."/>
            <person name="Nguyen H.D.T."/>
            <person name="Castle A.J."/>
            <person name="Ellouze W."/>
        </authorList>
    </citation>
    <scope>NUCLEOTIDE SEQUENCE [LARGE SCALE GENOMIC DNA]</scope>
    <source>
        <strain evidence="3 4">FDS-564</strain>
    </source>
</reference>